<protein>
    <submittedName>
        <fullName evidence="5">PBP GOBP domain containing protein</fullName>
    </submittedName>
</protein>
<comment type="subcellular location">
    <subcellularLocation>
        <location evidence="1">Secreted</location>
    </subcellularLocation>
</comment>
<keyword evidence="6" id="KW-1185">Reference proteome</keyword>
<evidence type="ECO:0000256" key="2">
    <source>
        <dbReference type="ARBA" id="ARBA00008098"/>
    </source>
</evidence>
<dbReference type="PANTHER" id="PTHR11857">
    <property type="entry name" value="ODORANT BINDING PROTEIN-RELATED"/>
    <property type="match status" value="1"/>
</dbReference>
<keyword evidence="3" id="KW-0964">Secreted</keyword>
<dbReference type="AlphaFoldDB" id="A0A482WBJ6"/>
<dbReference type="InterPro" id="IPR036728">
    <property type="entry name" value="PBP_GOBP_sf"/>
</dbReference>
<dbReference type="GO" id="GO:0005549">
    <property type="term" value="F:odorant binding"/>
    <property type="evidence" value="ECO:0007669"/>
    <property type="project" value="InterPro"/>
</dbReference>
<evidence type="ECO:0000313" key="6">
    <source>
        <dbReference type="Proteomes" id="UP000292052"/>
    </source>
</evidence>
<dbReference type="Gene3D" id="1.10.238.20">
    <property type="entry name" value="Pheromone/general odorant binding protein domain"/>
    <property type="match status" value="3"/>
</dbReference>
<evidence type="ECO:0000256" key="1">
    <source>
        <dbReference type="ARBA" id="ARBA00004613"/>
    </source>
</evidence>
<evidence type="ECO:0000256" key="3">
    <source>
        <dbReference type="ARBA" id="ARBA00022525"/>
    </source>
</evidence>
<keyword evidence="4" id="KW-0732">Signal</keyword>
<comment type="caution">
    <text evidence="5">The sequence shown here is derived from an EMBL/GenBank/DDBJ whole genome shotgun (WGS) entry which is preliminary data.</text>
</comment>
<gene>
    <name evidence="5" type="ORF">BDFB_007586</name>
</gene>
<evidence type="ECO:0000313" key="5">
    <source>
        <dbReference type="EMBL" id="RZC42566.1"/>
    </source>
</evidence>
<dbReference type="Proteomes" id="UP000292052">
    <property type="component" value="Unassembled WGS sequence"/>
</dbReference>
<evidence type="ECO:0000256" key="4">
    <source>
        <dbReference type="ARBA" id="ARBA00022729"/>
    </source>
</evidence>
<dbReference type="CDD" id="cd23992">
    <property type="entry name" value="PBP_GOBP"/>
    <property type="match status" value="3"/>
</dbReference>
<dbReference type="InterPro" id="IPR006170">
    <property type="entry name" value="PBP/GOBP"/>
</dbReference>
<dbReference type="OrthoDB" id="8194670at2759"/>
<dbReference type="SUPFAM" id="SSF47565">
    <property type="entry name" value="Insect pheromone/odorant-binding proteins"/>
    <property type="match status" value="3"/>
</dbReference>
<dbReference type="SMART" id="SM00708">
    <property type="entry name" value="PhBP"/>
    <property type="match status" value="2"/>
</dbReference>
<accession>A0A482WBJ6</accession>
<name>A0A482WBJ6_ASBVE</name>
<proteinExistence type="inferred from homology"/>
<dbReference type="PANTHER" id="PTHR11857:SF43">
    <property type="entry name" value="GEO07291P1-RELATED"/>
    <property type="match status" value="1"/>
</dbReference>
<dbReference type="GO" id="GO:0007608">
    <property type="term" value="P:sensory perception of smell"/>
    <property type="evidence" value="ECO:0007669"/>
    <property type="project" value="TreeGrafter"/>
</dbReference>
<comment type="similarity">
    <text evidence="2">Belongs to the PBP/GOBP family.</text>
</comment>
<dbReference type="GO" id="GO:0005615">
    <property type="term" value="C:extracellular space"/>
    <property type="evidence" value="ECO:0007669"/>
    <property type="project" value="TreeGrafter"/>
</dbReference>
<reference evidence="5 6" key="1">
    <citation type="submission" date="2017-03" db="EMBL/GenBank/DDBJ databases">
        <title>Genome of the blue death feigning beetle - Asbolus verrucosus.</title>
        <authorList>
            <person name="Rider S.D."/>
        </authorList>
    </citation>
    <scope>NUCLEOTIDE SEQUENCE [LARGE SCALE GENOMIC DNA]</scope>
    <source>
        <strain evidence="5">Butters</strain>
        <tissue evidence="5">Head and leg muscle</tissue>
    </source>
</reference>
<dbReference type="Pfam" id="PF01395">
    <property type="entry name" value="PBP_GOBP"/>
    <property type="match status" value="2"/>
</dbReference>
<dbReference type="EMBL" id="QDEB01006983">
    <property type="protein sequence ID" value="RZC42566.1"/>
    <property type="molecule type" value="Genomic_DNA"/>
</dbReference>
<organism evidence="5 6">
    <name type="scientific">Asbolus verrucosus</name>
    <name type="common">Desert ironclad beetle</name>
    <dbReference type="NCBI Taxonomy" id="1661398"/>
    <lineage>
        <taxon>Eukaryota</taxon>
        <taxon>Metazoa</taxon>
        <taxon>Ecdysozoa</taxon>
        <taxon>Arthropoda</taxon>
        <taxon>Hexapoda</taxon>
        <taxon>Insecta</taxon>
        <taxon>Pterygota</taxon>
        <taxon>Neoptera</taxon>
        <taxon>Endopterygota</taxon>
        <taxon>Coleoptera</taxon>
        <taxon>Polyphaga</taxon>
        <taxon>Cucujiformia</taxon>
        <taxon>Tenebrionidae</taxon>
        <taxon>Pimeliinae</taxon>
        <taxon>Asbolus</taxon>
    </lineage>
</organism>
<sequence length="247" mass="28330">MKSSVADDTQEKFETARNECISETKVSRDLADGLKEGKFVEDAKLKEYIFCVNKKIGYQNENGDFDYDVVADDFQQRLAKAKSECLSEVKVDKTLVDGIKEGKFADDSALKEYIFCVNKKIGYQNENGDFQDDEIRKVLKDKYSEELLNRSITTCNKKKDTPQEDGKWQSAQNDTKFKEYMFCFNKKMGYQNEAGDFQKAELKSSLAINSNQENVNDIVEKCAVKKSTPQESAYQCMKCIDDNRPKN</sequence>